<proteinExistence type="predicted"/>
<keyword evidence="1" id="KW-0812">Transmembrane</keyword>
<dbReference type="RefSeq" id="WP_260188974.1">
    <property type="nucleotide sequence ID" value="NZ_JAFFZE010000002.1"/>
</dbReference>
<gene>
    <name evidence="2" type="ORF">JT362_00595</name>
</gene>
<dbReference type="EMBL" id="JAFFZE010000002">
    <property type="protein sequence ID" value="MCT2581617.1"/>
    <property type="molecule type" value="Genomic_DNA"/>
</dbReference>
<feature type="transmembrane region" description="Helical" evidence="1">
    <location>
        <begin position="160"/>
        <end position="181"/>
    </location>
</feature>
<comment type="caution">
    <text evidence="2">The sequence shown here is derived from an EMBL/GenBank/DDBJ whole genome shotgun (WGS) entry which is preliminary data.</text>
</comment>
<sequence length="230" mass="23377">MRAVRGAGAMVVLALFGVVLWGGPVTTLWARTFAQPCPAASPAPDCLRTAEVRVDRFDDRAEGDVVLSLTLSGTGDAVLTPEAADRIGVPWGGHDVPATVTLFDNEVTAITGPTGVTEEPRAGVAQAFLMVLVTSAAAVLVVAGAGLLWRRARGGEPGWIRRAAVCATVGTLVGVGAGSAFGALGVAWIMPATFAATVLVSLAAAFVRLPRAWTPRPVGGEALPSAGRTG</sequence>
<dbReference type="Proteomes" id="UP001156441">
    <property type="component" value="Unassembled WGS sequence"/>
</dbReference>
<keyword evidence="1" id="KW-1133">Transmembrane helix</keyword>
<evidence type="ECO:0008006" key="4">
    <source>
        <dbReference type="Google" id="ProtNLM"/>
    </source>
</evidence>
<evidence type="ECO:0000256" key="1">
    <source>
        <dbReference type="SAM" id="Phobius"/>
    </source>
</evidence>
<evidence type="ECO:0000313" key="3">
    <source>
        <dbReference type="Proteomes" id="UP001156441"/>
    </source>
</evidence>
<keyword evidence="3" id="KW-1185">Reference proteome</keyword>
<keyword evidence="1" id="KW-0472">Membrane</keyword>
<reference evidence="2 3" key="1">
    <citation type="submission" date="2021-02" db="EMBL/GenBank/DDBJ databases">
        <title>Actinophytocola xerophila sp. nov., isolated from soil of cotton cropping field.</title>
        <authorList>
            <person name="Huang R."/>
            <person name="Chen X."/>
            <person name="Ge X."/>
            <person name="Liu W."/>
        </authorList>
    </citation>
    <scope>NUCLEOTIDE SEQUENCE [LARGE SCALE GENOMIC DNA]</scope>
    <source>
        <strain evidence="2 3">S1-96</strain>
    </source>
</reference>
<feature type="transmembrane region" description="Helical" evidence="1">
    <location>
        <begin position="127"/>
        <end position="148"/>
    </location>
</feature>
<protein>
    <recommendedName>
        <fullName evidence="4">Integral membrane protein</fullName>
    </recommendedName>
</protein>
<evidence type="ECO:0000313" key="2">
    <source>
        <dbReference type="EMBL" id="MCT2581617.1"/>
    </source>
</evidence>
<feature type="transmembrane region" description="Helical" evidence="1">
    <location>
        <begin position="187"/>
        <end position="207"/>
    </location>
</feature>
<name>A0ABT2J179_9PSEU</name>
<organism evidence="2 3">
    <name type="scientific">Actinophytocola gossypii</name>
    <dbReference type="NCBI Taxonomy" id="2812003"/>
    <lineage>
        <taxon>Bacteria</taxon>
        <taxon>Bacillati</taxon>
        <taxon>Actinomycetota</taxon>
        <taxon>Actinomycetes</taxon>
        <taxon>Pseudonocardiales</taxon>
        <taxon>Pseudonocardiaceae</taxon>
    </lineage>
</organism>
<accession>A0ABT2J179</accession>